<comment type="pathway">
    <text evidence="13">tRNA modification.</text>
</comment>
<dbReference type="GO" id="GO:0034227">
    <property type="term" value="P:tRNA thio-modification"/>
    <property type="evidence" value="ECO:0007669"/>
    <property type="project" value="UniProtKB-UniRule"/>
</dbReference>
<dbReference type="GO" id="GO:0051539">
    <property type="term" value="F:4 iron, 4 sulfur cluster binding"/>
    <property type="evidence" value="ECO:0007669"/>
    <property type="project" value="UniProtKB-UniRule"/>
</dbReference>
<dbReference type="GO" id="GO:0005524">
    <property type="term" value="F:ATP binding"/>
    <property type="evidence" value="ECO:0007669"/>
    <property type="project" value="UniProtKB-UniRule"/>
</dbReference>
<dbReference type="CDD" id="cd24138">
    <property type="entry name" value="TtcA-like"/>
    <property type="match status" value="1"/>
</dbReference>
<dbReference type="PANTHER" id="PTHR43686:SF1">
    <property type="entry name" value="AMINOTRAN_5 DOMAIN-CONTAINING PROTEIN"/>
    <property type="match status" value="1"/>
</dbReference>
<evidence type="ECO:0000256" key="3">
    <source>
        <dbReference type="ARBA" id="ARBA00022555"/>
    </source>
</evidence>
<dbReference type="GO" id="GO:0016783">
    <property type="term" value="F:sulfurtransferase activity"/>
    <property type="evidence" value="ECO:0007669"/>
    <property type="project" value="UniProtKB-UniRule"/>
</dbReference>
<comment type="cofactor">
    <cofactor evidence="13">
        <name>[4Fe-4S] cluster</name>
        <dbReference type="ChEBI" id="CHEBI:49883"/>
    </cofactor>
    <text evidence="13">Binds 1 [4Fe-4S] cluster per subunit. The cluster is chelated by three Cys residues, the fourth Fe has a free coordination site that may bind a sulfur atom transferred from the persulfide of IscS.</text>
</comment>
<keyword evidence="8 13" id="KW-0067">ATP-binding</keyword>
<dbReference type="SUPFAM" id="SSF52402">
    <property type="entry name" value="Adenine nucleotide alpha hydrolases-like"/>
    <property type="match status" value="1"/>
</dbReference>
<protein>
    <recommendedName>
        <fullName evidence="13">tRNA-cytidine(32) 2-sulfurtransferase</fullName>
        <ecNumber evidence="13">2.8.1.-</ecNumber>
    </recommendedName>
    <alternativeName>
        <fullName evidence="13">Two-thiocytidine biosynthesis protein A</fullName>
    </alternativeName>
    <alternativeName>
        <fullName evidence="13">tRNA 2-thiocytidine biosynthesis protein TtcA</fullName>
    </alternativeName>
</protein>
<dbReference type="InterPro" id="IPR011063">
    <property type="entry name" value="TilS/TtcA_N"/>
</dbReference>
<keyword evidence="11 13" id="KW-0408">Iron</keyword>
<dbReference type="GeneID" id="97308468"/>
<comment type="subunit">
    <text evidence="13">Homodimer.</text>
</comment>
<comment type="subcellular location">
    <subcellularLocation>
        <location evidence="13">Cytoplasm</location>
    </subcellularLocation>
</comment>
<evidence type="ECO:0000256" key="13">
    <source>
        <dbReference type="HAMAP-Rule" id="MF_01850"/>
    </source>
</evidence>
<evidence type="ECO:0000256" key="9">
    <source>
        <dbReference type="ARBA" id="ARBA00022842"/>
    </source>
</evidence>
<dbReference type="InterPro" id="IPR014729">
    <property type="entry name" value="Rossmann-like_a/b/a_fold"/>
</dbReference>
<proteinExistence type="inferred from homology"/>
<evidence type="ECO:0000256" key="2">
    <source>
        <dbReference type="ARBA" id="ARBA00022490"/>
    </source>
</evidence>
<evidence type="ECO:0000256" key="6">
    <source>
        <dbReference type="ARBA" id="ARBA00022723"/>
    </source>
</evidence>
<keyword evidence="3 13" id="KW-0820">tRNA-binding</keyword>
<keyword evidence="10 13" id="KW-0694">RNA-binding</keyword>
<comment type="miscellaneous">
    <text evidence="13">The thiolation reaction likely consists of two steps: a first activation step by ATP to form an adenylated intermediate of the target base of tRNA, and a second nucleophilic substitution step of the sulfur (S) atom supplied by the hydrosulfide attached to the Fe-S cluster.</text>
</comment>
<feature type="short sequence motif" description="PP-loop motif" evidence="13">
    <location>
        <begin position="78"/>
        <end position="83"/>
    </location>
</feature>
<comment type="caution">
    <text evidence="15">The sequence shown here is derived from an EMBL/GenBank/DDBJ whole genome shotgun (WGS) entry which is preliminary data.</text>
</comment>
<keyword evidence="9 13" id="KW-0460">Magnesium</keyword>
<keyword evidence="4 13" id="KW-0808">Transferase</keyword>
<evidence type="ECO:0000313" key="16">
    <source>
        <dbReference type="Proteomes" id="UP000297385"/>
    </source>
</evidence>
<dbReference type="AlphaFoldDB" id="A0A4Y8N8C5"/>
<gene>
    <name evidence="13 15" type="primary">ttcA</name>
    <name evidence="15" type="ORF">E2553_13890</name>
</gene>
<comment type="similarity">
    <text evidence="13">Belongs to the TtcA family.</text>
</comment>
<evidence type="ECO:0000256" key="7">
    <source>
        <dbReference type="ARBA" id="ARBA00022741"/>
    </source>
</evidence>
<evidence type="ECO:0000256" key="11">
    <source>
        <dbReference type="ARBA" id="ARBA00023004"/>
    </source>
</evidence>
<dbReference type="Pfam" id="PF01171">
    <property type="entry name" value="ATP_bind_3"/>
    <property type="match status" value="1"/>
</dbReference>
<evidence type="ECO:0000256" key="5">
    <source>
        <dbReference type="ARBA" id="ARBA00022694"/>
    </source>
</evidence>
<evidence type="ECO:0000313" key="15">
    <source>
        <dbReference type="EMBL" id="TFE46020.1"/>
    </source>
</evidence>
<dbReference type="InterPro" id="IPR012089">
    <property type="entry name" value="tRNA_Cyd_32_2_STrfase"/>
</dbReference>
<dbReference type="EMBL" id="SNVI01000001">
    <property type="protein sequence ID" value="TFE46020.1"/>
    <property type="molecule type" value="Genomic_DNA"/>
</dbReference>
<dbReference type="Gene3D" id="3.40.50.620">
    <property type="entry name" value="HUPs"/>
    <property type="match status" value="1"/>
</dbReference>
<evidence type="ECO:0000256" key="12">
    <source>
        <dbReference type="ARBA" id="ARBA00023014"/>
    </source>
</evidence>
<organism evidence="15 16">
    <name type="scientific">Paraburkholderia dipogonis</name>
    <dbReference type="NCBI Taxonomy" id="1211383"/>
    <lineage>
        <taxon>Bacteria</taxon>
        <taxon>Pseudomonadati</taxon>
        <taxon>Pseudomonadota</taxon>
        <taxon>Betaproteobacteria</taxon>
        <taxon>Burkholderiales</taxon>
        <taxon>Burkholderiaceae</taxon>
        <taxon>Paraburkholderia</taxon>
    </lineage>
</organism>
<dbReference type="GO" id="GO:0005737">
    <property type="term" value="C:cytoplasm"/>
    <property type="evidence" value="ECO:0007669"/>
    <property type="project" value="UniProtKB-SubCell"/>
</dbReference>
<dbReference type="GO" id="GO:0000049">
    <property type="term" value="F:tRNA binding"/>
    <property type="evidence" value="ECO:0007669"/>
    <property type="project" value="UniProtKB-KW"/>
</dbReference>
<dbReference type="NCBIfam" id="NF007972">
    <property type="entry name" value="PRK10696.1"/>
    <property type="match status" value="1"/>
</dbReference>
<dbReference type="EC" id="2.8.1.-" evidence="13"/>
<keyword evidence="7 13" id="KW-0547">Nucleotide-binding</keyword>
<keyword evidence="12 13" id="KW-0411">Iron-sulfur</keyword>
<dbReference type="RefSeq" id="WP_134457602.1">
    <property type="nucleotide sequence ID" value="NZ_JBHMFL010000134.1"/>
</dbReference>
<dbReference type="PANTHER" id="PTHR43686">
    <property type="entry name" value="SULFURTRANSFERASE-RELATED"/>
    <property type="match status" value="1"/>
</dbReference>
<keyword evidence="2 13" id="KW-0963">Cytoplasm</keyword>
<dbReference type="GO" id="GO:0000287">
    <property type="term" value="F:magnesium ion binding"/>
    <property type="evidence" value="ECO:0007669"/>
    <property type="project" value="UniProtKB-UniRule"/>
</dbReference>
<feature type="binding site" evidence="13">
    <location>
        <position position="156"/>
    </location>
    <ligand>
        <name>[4Fe-4S] cluster</name>
        <dbReference type="ChEBI" id="CHEBI:49883"/>
    </ligand>
</feature>
<feature type="binding site" evidence="13">
    <location>
        <position position="244"/>
    </location>
    <ligand>
        <name>[4Fe-4S] cluster</name>
        <dbReference type="ChEBI" id="CHEBI:49883"/>
    </ligand>
</feature>
<evidence type="ECO:0000259" key="14">
    <source>
        <dbReference type="Pfam" id="PF01171"/>
    </source>
</evidence>
<keyword evidence="5 13" id="KW-0819">tRNA processing</keyword>
<evidence type="ECO:0000256" key="4">
    <source>
        <dbReference type="ARBA" id="ARBA00022679"/>
    </source>
</evidence>
<feature type="domain" description="tRNA(Ile)-lysidine/2-thiocytidine synthase N-terminal" evidence="14">
    <location>
        <begin position="72"/>
        <end position="234"/>
    </location>
</feature>
<sequence>MNAPEILNGAATASAASTAEATEATQAAARTKTPLTRREQKEAYENNKLFKRLARQVGEAIVDFNMIENGDKVMVCLSGGKDSYAMLEILMRLRERAPINFDIVAVNLDQKQPGFPEHVLPEYLKQLDIPFHIENQDTYSIVKRLVPEGKTTCSLCSRLRRGILYRVAGELGATKIALGHHRDDILQTLLLNMFYGGKLKGMPPKLQSDDGKNIVIRPLAYVKETDLEKYAELREFPIIPCNLCGSQPNLKRAEMKALVRDWEKRFPGRIENMFNALSNVVPSHLMDHKLFPFAGLRATGEADPQGDIAFDEEPCSTDAAGGAMPGATKSISIVQFDDL</sequence>
<comment type="catalytic activity">
    <reaction evidence="13">
        <text>cytidine(32) in tRNA + S-sulfanyl-L-cysteinyl-[cysteine desulfurase] + AH2 + ATP = 2-thiocytidine(32) in tRNA + L-cysteinyl-[cysteine desulfurase] + A + AMP + diphosphate + H(+)</text>
        <dbReference type="Rhea" id="RHEA:57048"/>
        <dbReference type="Rhea" id="RHEA-COMP:10288"/>
        <dbReference type="Rhea" id="RHEA-COMP:12157"/>
        <dbReference type="Rhea" id="RHEA-COMP:12158"/>
        <dbReference type="Rhea" id="RHEA-COMP:14821"/>
        <dbReference type="ChEBI" id="CHEBI:13193"/>
        <dbReference type="ChEBI" id="CHEBI:15378"/>
        <dbReference type="ChEBI" id="CHEBI:17499"/>
        <dbReference type="ChEBI" id="CHEBI:29950"/>
        <dbReference type="ChEBI" id="CHEBI:30616"/>
        <dbReference type="ChEBI" id="CHEBI:33019"/>
        <dbReference type="ChEBI" id="CHEBI:61963"/>
        <dbReference type="ChEBI" id="CHEBI:82748"/>
        <dbReference type="ChEBI" id="CHEBI:141453"/>
        <dbReference type="ChEBI" id="CHEBI:456215"/>
    </reaction>
</comment>
<evidence type="ECO:0000256" key="8">
    <source>
        <dbReference type="ARBA" id="ARBA00022840"/>
    </source>
</evidence>
<comment type="cofactor">
    <cofactor evidence="13">
        <name>Mg(2+)</name>
        <dbReference type="ChEBI" id="CHEBI:18420"/>
    </cofactor>
</comment>
<evidence type="ECO:0000256" key="10">
    <source>
        <dbReference type="ARBA" id="ARBA00022884"/>
    </source>
</evidence>
<comment type="function">
    <text evidence="13">Catalyzes the ATP-dependent 2-thiolation of cytidine in position 32 of tRNA, to form 2-thiocytidine (s(2)C32). The sulfur atoms are provided by the cysteine/cysteine desulfurase (IscS) system.</text>
</comment>
<accession>A0A4Y8N8C5</accession>
<name>A0A4Y8N8C5_9BURK</name>
<dbReference type="HAMAP" id="MF_01850">
    <property type="entry name" value="TtcA"/>
    <property type="match status" value="1"/>
</dbReference>
<keyword evidence="1 13" id="KW-0004">4Fe-4S</keyword>
<dbReference type="Proteomes" id="UP000297385">
    <property type="component" value="Unassembled WGS sequence"/>
</dbReference>
<evidence type="ECO:0000256" key="1">
    <source>
        <dbReference type="ARBA" id="ARBA00022485"/>
    </source>
</evidence>
<keyword evidence="6 13" id="KW-0479">Metal-binding</keyword>
<reference evidence="15 16" key="1">
    <citation type="submission" date="2019-03" db="EMBL/GenBank/DDBJ databases">
        <title>Complete Genome Sequence of Paraburkholderia dipogonis ICMP 19430T, a Nitrogen-fixing Symbiont of the South African Invasive Legume Dipogon lignosus in New Zealand.</title>
        <authorList>
            <person name="De Meyer S.E."/>
        </authorList>
    </citation>
    <scope>NUCLEOTIDE SEQUENCE [LARGE SCALE GENOMIC DNA]</scope>
    <source>
        <strain evidence="15 16">ICMP 19430</strain>
    </source>
</reference>
<feature type="binding site" evidence="13">
    <location>
        <position position="153"/>
    </location>
    <ligand>
        <name>[4Fe-4S] cluster</name>
        <dbReference type="ChEBI" id="CHEBI:49883"/>
    </ligand>
</feature>